<feature type="compositionally biased region" description="Polar residues" evidence="1">
    <location>
        <begin position="1"/>
        <end position="20"/>
    </location>
</feature>
<dbReference type="RefSeq" id="XP_007403712.1">
    <property type="nucleotide sequence ID" value="XM_007403650.1"/>
</dbReference>
<dbReference type="EMBL" id="GL883090">
    <property type="protein sequence ID" value="EGG12774.1"/>
    <property type="molecule type" value="Genomic_DNA"/>
</dbReference>
<feature type="compositionally biased region" description="Basic and acidic residues" evidence="1">
    <location>
        <begin position="21"/>
        <end position="31"/>
    </location>
</feature>
<dbReference type="AlphaFoldDB" id="F4R4A3"/>
<evidence type="ECO:0000313" key="3">
    <source>
        <dbReference type="Proteomes" id="UP000001072"/>
    </source>
</evidence>
<reference evidence="3" key="1">
    <citation type="journal article" date="2011" name="Proc. Natl. Acad. Sci. U.S.A.">
        <title>Obligate biotrophy features unraveled by the genomic analysis of rust fungi.</title>
        <authorList>
            <person name="Duplessis S."/>
            <person name="Cuomo C.A."/>
            <person name="Lin Y.-C."/>
            <person name="Aerts A."/>
            <person name="Tisserant E."/>
            <person name="Veneault-Fourrey C."/>
            <person name="Joly D.L."/>
            <person name="Hacquard S."/>
            <person name="Amselem J."/>
            <person name="Cantarel B.L."/>
            <person name="Chiu R."/>
            <person name="Coutinho P.M."/>
            <person name="Feau N."/>
            <person name="Field M."/>
            <person name="Frey P."/>
            <person name="Gelhaye E."/>
            <person name="Goldberg J."/>
            <person name="Grabherr M.G."/>
            <person name="Kodira C.D."/>
            <person name="Kohler A."/>
            <person name="Kuees U."/>
            <person name="Lindquist E.A."/>
            <person name="Lucas S.M."/>
            <person name="Mago R."/>
            <person name="Mauceli E."/>
            <person name="Morin E."/>
            <person name="Murat C."/>
            <person name="Pangilinan J.L."/>
            <person name="Park R."/>
            <person name="Pearson M."/>
            <person name="Quesneville H."/>
            <person name="Rouhier N."/>
            <person name="Sakthikumar S."/>
            <person name="Salamov A.A."/>
            <person name="Schmutz J."/>
            <person name="Selles B."/>
            <person name="Shapiro H."/>
            <person name="Tanguay P."/>
            <person name="Tuskan G.A."/>
            <person name="Henrissat B."/>
            <person name="Van de Peer Y."/>
            <person name="Rouze P."/>
            <person name="Ellis J.G."/>
            <person name="Dodds P.N."/>
            <person name="Schein J.E."/>
            <person name="Zhong S."/>
            <person name="Hamelin R.C."/>
            <person name="Grigoriev I.V."/>
            <person name="Szabo L.J."/>
            <person name="Martin F."/>
        </authorList>
    </citation>
    <scope>NUCLEOTIDE SEQUENCE [LARGE SCALE GENOMIC DNA]</scope>
    <source>
        <strain evidence="3">98AG31 / pathotype 3-4-7</strain>
    </source>
</reference>
<name>F4R4A3_MELLP</name>
<dbReference type="KEGG" id="mlr:MELLADRAFT_58636"/>
<keyword evidence="3" id="KW-1185">Reference proteome</keyword>
<feature type="region of interest" description="Disordered" evidence="1">
    <location>
        <begin position="1"/>
        <end position="64"/>
    </location>
</feature>
<dbReference type="Proteomes" id="UP000001072">
    <property type="component" value="Unassembled WGS sequence"/>
</dbReference>
<evidence type="ECO:0000256" key="1">
    <source>
        <dbReference type="SAM" id="MobiDB-lite"/>
    </source>
</evidence>
<organism evidence="3">
    <name type="scientific">Melampsora larici-populina (strain 98AG31 / pathotype 3-4-7)</name>
    <name type="common">Poplar leaf rust fungus</name>
    <dbReference type="NCBI Taxonomy" id="747676"/>
    <lineage>
        <taxon>Eukaryota</taxon>
        <taxon>Fungi</taxon>
        <taxon>Dikarya</taxon>
        <taxon>Basidiomycota</taxon>
        <taxon>Pucciniomycotina</taxon>
        <taxon>Pucciniomycetes</taxon>
        <taxon>Pucciniales</taxon>
        <taxon>Melampsoraceae</taxon>
        <taxon>Melampsora</taxon>
    </lineage>
</organism>
<feature type="compositionally biased region" description="Polar residues" evidence="1">
    <location>
        <begin position="34"/>
        <end position="47"/>
    </location>
</feature>
<dbReference type="GeneID" id="18929212"/>
<protein>
    <submittedName>
        <fullName evidence="2">Uncharacterized protein</fullName>
    </submittedName>
</protein>
<feature type="region of interest" description="Disordered" evidence="1">
    <location>
        <begin position="77"/>
        <end position="108"/>
    </location>
</feature>
<sequence length="150" mass="16623">MSATEDTTRVSATLNIVNDNTTKETAEKEIHAPQTRQKTGKNKSVTLPTFKKNNKKSVEAPSKGLVLVEDGEGFKTTEGIEETRKNDDINLGSESHNLDKSDTSSLSDFTSQGLLMKSNDRLELLEDVVHRKLKKNLDEVPSDYRQGSSN</sequence>
<dbReference type="HOGENOM" id="CLU_1740939_0_0_1"/>
<gene>
    <name evidence="2" type="ORF">MELLADRAFT_58636</name>
</gene>
<proteinExistence type="predicted"/>
<accession>F4R4A3</accession>
<dbReference type="InParanoid" id="F4R4A3"/>
<dbReference type="VEuPathDB" id="FungiDB:MELLADRAFT_58636"/>
<evidence type="ECO:0000313" key="2">
    <source>
        <dbReference type="EMBL" id="EGG12774.1"/>
    </source>
</evidence>